<protein>
    <submittedName>
        <fullName evidence="1">Uncharacterized protein</fullName>
    </submittedName>
</protein>
<proteinExistence type="predicted"/>
<evidence type="ECO:0000313" key="1">
    <source>
        <dbReference type="EMBL" id="ROT43809.1"/>
    </source>
</evidence>
<dbReference type="EMBL" id="ML119051">
    <property type="protein sequence ID" value="ROT43809.1"/>
    <property type="molecule type" value="Genomic_DNA"/>
</dbReference>
<reference evidence="1 2" key="1">
    <citation type="journal article" date="2018" name="Mol. Ecol.">
        <title>The obligate alkalophilic soda-lake fungus Sodiomyces alkalinus has shifted to a protein diet.</title>
        <authorList>
            <person name="Grum-Grzhimaylo A.A."/>
            <person name="Falkoski D.L."/>
            <person name="van den Heuvel J."/>
            <person name="Valero-Jimenez C.A."/>
            <person name="Min B."/>
            <person name="Choi I.G."/>
            <person name="Lipzen A."/>
            <person name="Daum C.G."/>
            <person name="Aanen D.K."/>
            <person name="Tsang A."/>
            <person name="Henrissat B."/>
            <person name="Bilanenko E.N."/>
            <person name="de Vries R.P."/>
            <person name="van Kan J.A.L."/>
            <person name="Grigoriev I.V."/>
            <person name="Debets A.J.M."/>
        </authorList>
    </citation>
    <scope>NUCLEOTIDE SEQUENCE [LARGE SCALE GENOMIC DNA]</scope>
    <source>
        <strain evidence="1 2">F11</strain>
    </source>
</reference>
<keyword evidence="2" id="KW-1185">Reference proteome</keyword>
<organism evidence="1 2">
    <name type="scientific">Sodiomyces alkalinus (strain CBS 110278 / VKM F-3762 / F11)</name>
    <name type="common">Alkaliphilic filamentous fungus</name>
    <dbReference type="NCBI Taxonomy" id="1314773"/>
    <lineage>
        <taxon>Eukaryota</taxon>
        <taxon>Fungi</taxon>
        <taxon>Dikarya</taxon>
        <taxon>Ascomycota</taxon>
        <taxon>Pezizomycotina</taxon>
        <taxon>Sordariomycetes</taxon>
        <taxon>Hypocreomycetidae</taxon>
        <taxon>Glomerellales</taxon>
        <taxon>Plectosphaerellaceae</taxon>
        <taxon>Sodiomyces</taxon>
    </lineage>
</organism>
<dbReference type="AlphaFoldDB" id="A0A3N2QAN2"/>
<gene>
    <name evidence="1" type="ORF">SODALDRAFT_48042</name>
</gene>
<dbReference type="GeneID" id="39583880"/>
<accession>A0A3N2QAN2</accession>
<dbReference type="RefSeq" id="XP_028471615.1">
    <property type="nucleotide sequence ID" value="XM_028615403.1"/>
</dbReference>
<dbReference type="Proteomes" id="UP000272025">
    <property type="component" value="Unassembled WGS sequence"/>
</dbReference>
<evidence type="ECO:0000313" key="2">
    <source>
        <dbReference type="Proteomes" id="UP000272025"/>
    </source>
</evidence>
<name>A0A3N2QAN2_SODAK</name>
<sequence>MEDYESSCYGMAFVRVLVFVADSCRECGSLEGTCIAIPYLVSIQLQLQGVRDLLLSTATPWAPLNPDPSSSDPSSSSSLRLRSGFITPIHLDGACVPKMPCMLDSSDAVEYQMEYSSGYAKISVHKKPSSSITLIKTASPPFSSFFLLFSSPFPFQSFKDRTVPRQQYLCRDAITLRVPYQQSRQLS</sequence>